<sequence>MDGRSGDRHVGASAGALRAKGDLTVPSTLTLAKALNAGLRAAMESDPKVMLMGEDVGRLGGVFRITDGLLAEFGEERVIDTPLAESAIVGTAIGLAMRGFRPVCEIQFDGFVYPAFDQIVTQLAKMHYRTRGRVRLPVTIRIPFGGGIGAVEHHSESPEAYFCHTAGLKVVACSNPTDAHTMIRQAVAADDPVIFFEPKRRYWDKGDVDVRAPLSEALPLHVSRVVRAGQDATLVAYGPMVRTCLDAADVMAGKGRELEMIDLRTLSPLDLAPVLASVRRTGRLVVVHEAPSNVSLSAEIAAQVTEAAFYSLEAPVLRVTGYDTPYPPSRLEEHYLPDVGRVLDAVDRSFRY</sequence>
<protein>
    <submittedName>
        <fullName evidence="5">Pyruvate dehydrogenase E1 component subunit beta</fullName>
        <ecNumber evidence="5">1.2.4.1</ecNumber>
    </submittedName>
</protein>
<dbReference type="SMART" id="SM00861">
    <property type="entry name" value="Transket_pyr"/>
    <property type="match status" value="1"/>
</dbReference>
<proteinExistence type="predicted"/>
<dbReference type="EC" id="1.2.4.1" evidence="5"/>
<keyword evidence="3" id="KW-0786">Thiamine pyrophosphate</keyword>
<dbReference type="InterPro" id="IPR033248">
    <property type="entry name" value="Transketolase_C"/>
</dbReference>
<dbReference type="FunFam" id="3.40.50.920:FF:000001">
    <property type="entry name" value="Pyruvate dehydrogenase E1 beta subunit"/>
    <property type="match status" value="1"/>
</dbReference>
<dbReference type="Gene3D" id="3.40.50.920">
    <property type="match status" value="1"/>
</dbReference>
<dbReference type="Pfam" id="PF02780">
    <property type="entry name" value="Transketolase_C"/>
    <property type="match status" value="1"/>
</dbReference>
<dbReference type="PANTHER" id="PTHR43257">
    <property type="entry name" value="PYRUVATE DEHYDROGENASE E1 COMPONENT BETA SUBUNIT"/>
    <property type="match status" value="1"/>
</dbReference>
<dbReference type="AlphaFoldDB" id="A0A1C3PH23"/>
<accession>A0A1C3PH23</accession>
<keyword evidence="5" id="KW-0670">Pyruvate</keyword>
<evidence type="ECO:0000256" key="1">
    <source>
        <dbReference type="ARBA" id="ARBA00001964"/>
    </source>
</evidence>
<comment type="cofactor">
    <cofactor evidence="1">
        <name>thiamine diphosphate</name>
        <dbReference type="ChEBI" id="CHEBI:58937"/>
    </cofactor>
</comment>
<dbReference type="SUPFAM" id="SSF52922">
    <property type="entry name" value="TK C-terminal domain-like"/>
    <property type="match status" value="1"/>
</dbReference>
<dbReference type="Proteomes" id="UP000199013">
    <property type="component" value="Unassembled WGS sequence"/>
</dbReference>
<reference evidence="6" key="1">
    <citation type="submission" date="2016-02" db="EMBL/GenBank/DDBJ databases">
        <authorList>
            <person name="Wibberg D."/>
        </authorList>
    </citation>
    <scope>NUCLEOTIDE SEQUENCE [LARGE SCALE GENOMIC DNA]</scope>
</reference>
<dbReference type="GO" id="GO:0000287">
    <property type="term" value="F:magnesium ion binding"/>
    <property type="evidence" value="ECO:0007669"/>
    <property type="project" value="UniProtKB-ARBA"/>
</dbReference>
<gene>
    <name evidence="5" type="primary">pdhB1</name>
    <name evidence="5" type="ORF">FDG2_6448</name>
</gene>
<evidence type="ECO:0000256" key="3">
    <source>
        <dbReference type="ARBA" id="ARBA00023052"/>
    </source>
</evidence>
<dbReference type="FunFam" id="3.40.50.970:FF:000001">
    <property type="entry name" value="Pyruvate dehydrogenase E1 beta subunit"/>
    <property type="match status" value="1"/>
</dbReference>
<keyword evidence="2 5" id="KW-0560">Oxidoreductase</keyword>
<dbReference type="Gene3D" id="3.40.50.970">
    <property type="match status" value="1"/>
</dbReference>
<organism evidence="5 6">
    <name type="scientific">Candidatus Protofrankia californiensis</name>
    <dbReference type="NCBI Taxonomy" id="1839754"/>
    <lineage>
        <taxon>Bacteria</taxon>
        <taxon>Bacillati</taxon>
        <taxon>Actinomycetota</taxon>
        <taxon>Actinomycetes</taxon>
        <taxon>Frankiales</taxon>
        <taxon>Frankiaceae</taxon>
        <taxon>Protofrankia</taxon>
    </lineage>
</organism>
<dbReference type="InterPro" id="IPR005475">
    <property type="entry name" value="Transketolase-like_Pyr-bd"/>
</dbReference>
<name>A0A1C3PH23_9ACTN</name>
<evidence type="ECO:0000259" key="4">
    <source>
        <dbReference type="SMART" id="SM00861"/>
    </source>
</evidence>
<dbReference type="InterPro" id="IPR029061">
    <property type="entry name" value="THDP-binding"/>
</dbReference>
<dbReference type="PANTHER" id="PTHR43257:SF2">
    <property type="entry name" value="PYRUVATE DEHYDROGENASE E1 COMPONENT SUBUNIT BETA"/>
    <property type="match status" value="1"/>
</dbReference>
<dbReference type="GO" id="GO:0004739">
    <property type="term" value="F:pyruvate dehydrogenase (acetyl-transferring) activity"/>
    <property type="evidence" value="ECO:0007669"/>
    <property type="project" value="UniProtKB-EC"/>
</dbReference>
<evidence type="ECO:0000256" key="2">
    <source>
        <dbReference type="ARBA" id="ARBA00023002"/>
    </source>
</evidence>
<dbReference type="InterPro" id="IPR009014">
    <property type="entry name" value="Transketo_C/PFOR_II"/>
</dbReference>
<dbReference type="CDD" id="cd07036">
    <property type="entry name" value="TPP_PYR_E1-PDHc-beta_like"/>
    <property type="match status" value="1"/>
</dbReference>
<dbReference type="Pfam" id="PF02779">
    <property type="entry name" value="Transket_pyr"/>
    <property type="match status" value="1"/>
</dbReference>
<evidence type="ECO:0000313" key="5">
    <source>
        <dbReference type="EMBL" id="SBW29109.1"/>
    </source>
</evidence>
<evidence type="ECO:0000313" key="6">
    <source>
        <dbReference type="Proteomes" id="UP000199013"/>
    </source>
</evidence>
<keyword evidence="6" id="KW-1185">Reference proteome</keyword>
<dbReference type="SUPFAM" id="SSF52518">
    <property type="entry name" value="Thiamin diphosphate-binding fold (THDP-binding)"/>
    <property type="match status" value="1"/>
</dbReference>
<dbReference type="EMBL" id="FLUV01002670">
    <property type="protein sequence ID" value="SBW29109.1"/>
    <property type="molecule type" value="Genomic_DNA"/>
</dbReference>
<feature type="domain" description="Transketolase-like pyrimidine-binding" evidence="4">
    <location>
        <begin position="29"/>
        <end position="204"/>
    </location>
</feature>